<evidence type="ECO:0000313" key="4">
    <source>
        <dbReference type="Proteomes" id="UP001485043"/>
    </source>
</evidence>
<protein>
    <recommendedName>
        <fullName evidence="2">PAS domain-containing protein</fullName>
    </recommendedName>
</protein>
<feature type="compositionally biased region" description="Polar residues" evidence="1">
    <location>
        <begin position="995"/>
        <end position="1009"/>
    </location>
</feature>
<feature type="compositionally biased region" description="Polar residues" evidence="1">
    <location>
        <begin position="1428"/>
        <end position="1438"/>
    </location>
</feature>
<feature type="compositionally biased region" description="Basic and acidic residues" evidence="1">
    <location>
        <begin position="1082"/>
        <end position="1095"/>
    </location>
</feature>
<dbReference type="Gene3D" id="3.30.450.40">
    <property type="match status" value="1"/>
</dbReference>
<feature type="compositionally biased region" description="Polar residues" evidence="1">
    <location>
        <begin position="344"/>
        <end position="362"/>
    </location>
</feature>
<feature type="region of interest" description="Disordered" evidence="1">
    <location>
        <begin position="326"/>
        <end position="372"/>
    </location>
</feature>
<dbReference type="InterPro" id="IPR029016">
    <property type="entry name" value="GAF-like_dom_sf"/>
</dbReference>
<comment type="caution">
    <text evidence="3">The sequence shown here is derived from an EMBL/GenBank/DDBJ whole genome shotgun (WGS) entry which is preliminary data.</text>
</comment>
<organism evidence="3 4">
    <name type="scientific">Apatococcus fuscideae</name>
    <dbReference type="NCBI Taxonomy" id="2026836"/>
    <lineage>
        <taxon>Eukaryota</taxon>
        <taxon>Viridiplantae</taxon>
        <taxon>Chlorophyta</taxon>
        <taxon>core chlorophytes</taxon>
        <taxon>Trebouxiophyceae</taxon>
        <taxon>Chlorellales</taxon>
        <taxon>Chlorellaceae</taxon>
        <taxon>Apatococcus</taxon>
    </lineage>
</organism>
<dbReference type="PANTHER" id="PTHR43102">
    <property type="entry name" value="SLR1143 PROTEIN"/>
    <property type="match status" value="1"/>
</dbReference>
<feature type="region of interest" description="Disordered" evidence="1">
    <location>
        <begin position="624"/>
        <end position="689"/>
    </location>
</feature>
<feature type="compositionally biased region" description="Low complexity" evidence="1">
    <location>
        <begin position="845"/>
        <end position="864"/>
    </location>
</feature>
<feature type="compositionally biased region" description="Polar residues" evidence="1">
    <location>
        <begin position="1063"/>
        <end position="1072"/>
    </location>
</feature>
<feature type="compositionally biased region" description="Pro residues" evidence="1">
    <location>
        <begin position="1253"/>
        <end position="1262"/>
    </location>
</feature>
<dbReference type="InterPro" id="IPR000014">
    <property type="entry name" value="PAS"/>
</dbReference>
<evidence type="ECO:0000259" key="2">
    <source>
        <dbReference type="PROSITE" id="PS50112"/>
    </source>
</evidence>
<dbReference type="Gene3D" id="3.30.200.20">
    <property type="entry name" value="Phosphorylase Kinase, domain 1"/>
    <property type="match status" value="1"/>
</dbReference>
<feature type="region of interest" description="Disordered" evidence="1">
    <location>
        <begin position="921"/>
        <end position="1176"/>
    </location>
</feature>
<evidence type="ECO:0000256" key="1">
    <source>
        <dbReference type="SAM" id="MobiDB-lite"/>
    </source>
</evidence>
<feature type="compositionally biased region" description="Polar residues" evidence="1">
    <location>
        <begin position="1096"/>
        <end position="1109"/>
    </location>
</feature>
<feature type="region of interest" description="Disordered" evidence="1">
    <location>
        <begin position="1411"/>
        <end position="1438"/>
    </location>
</feature>
<feature type="compositionally biased region" description="Basic residues" evidence="1">
    <location>
        <begin position="328"/>
        <end position="343"/>
    </location>
</feature>
<feature type="compositionally biased region" description="Low complexity" evidence="1">
    <location>
        <begin position="940"/>
        <end position="968"/>
    </location>
</feature>
<proteinExistence type="predicted"/>
<feature type="compositionally biased region" description="Acidic residues" evidence="1">
    <location>
        <begin position="1411"/>
        <end position="1424"/>
    </location>
</feature>
<feature type="non-terminal residue" evidence="3">
    <location>
        <position position="1438"/>
    </location>
</feature>
<dbReference type="EMBL" id="JALJOV010001525">
    <property type="protein sequence ID" value="KAK9846793.1"/>
    <property type="molecule type" value="Genomic_DNA"/>
</dbReference>
<feature type="compositionally biased region" description="Polar residues" evidence="1">
    <location>
        <begin position="1131"/>
        <end position="1145"/>
    </location>
</feature>
<feature type="domain" description="PAS" evidence="2">
    <location>
        <begin position="193"/>
        <end position="255"/>
    </location>
</feature>
<dbReference type="PROSITE" id="PS50112">
    <property type="entry name" value="PAS"/>
    <property type="match status" value="1"/>
</dbReference>
<name>A0AAW1SLX3_9CHLO</name>
<evidence type="ECO:0000313" key="3">
    <source>
        <dbReference type="EMBL" id="KAK9846793.1"/>
    </source>
</evidence>
<keyword evidence="4" id="KW-1185">Reference proteome</keyword>
<gene>
    <name evidence="3" type="ORF">WJX84_012424</name>
</gene>
<feature type="compositionally biased region" description="Low complexity" evidence="1">
    <location>
        <begin position="1198"/>
        <end position="1208"/>
    </location>
</feature>
<feature type="region of interest" description="Disordered" evidence="1">
    <location>
        <begin position="725"/>
        <end position="875"/>
    </location>
</feature>
<dbReference type="PANTHER" id="PTHR43102:SF2">
    <property type="entry name" value="GAF DOMAIN-CONTAINING PROTEIN"/>
    <property type="match status" value="1"/>
</dbReference>
<feature type="region of interest" description="Disordered" evidence="1">
    <location>
        <begin position="1240"/>
        <end position="1323"/>
    </location>
</feature>
<feature type="compositionally biased region" description="Basic and acidic residues" evidence="1">
    <location>
        <begin position="1160"/>
        <end position="1176"/>
    </location>
</feature>
<sequence>MPGLAEPVPLQGREESGRLSTVEALRVLEDPTDVELKALTQLARTAFGGSSLSGVSVVGKRNAWYKALWCKGPEGVERRRDWAFCSWALLPDSPEVLVCEDTQLDARFQTSPHVIGEPYIRFYAGAPLIASNGYRVGTFCVADFEPRVLCAEQVNLLCQIAEAVMREMEEAHFMRLGSDSLASMLRPKSCFRSPILFCDISRDAWNIQYSNKPWADAAGLLMEELQGNVNLWELFQPSDTSQAASKQMEEALIQEVPFRVIVQRRFHPTSDVDDDPLCLEFRPTGHGPLDAATPRVGIPSHIPTAAEAPLFDEDEEEEEPKIWLATIVRKKQTKPRRDTKRASRANTTRSGSSDTMSVASWNSGGSLASAASRGTSTSTQMIAAANPGLAGLSADELDRNPGSLSPALVATVQKLGAVQAAMQDARSPPLIPVEEVSLGVILAAGRDSHIFRGKWNGAPVAVKVMKTPYADCIHWEACQLWVPPEASLALGFYHPNIVRTYKFACPAEVQDSPPDYVSASPPAELASLNAAAVNRQATQAKMVELAVPMPSLRDLPESAAPQQNGRPVSIDGGIMHGGTAVRPPPFATYQNPHMPLQLPSSPTQQLEEDARVLEVLARLRGQVGEPPVGSVSAPMVPPVLPSSTPITSEDRLSPVDSGRYTQPSSLSRMPSPPGPATPTGGSQAPFGDAPSVLELTRSQLPGPLPQTPLPAGFSAALPNVQSASGRIETGPMSMPPSPPLFAPLQPSNIPRSPQGRREAAPPPDPSRSPRSLSLIPGPPAAGPREGPATPPQAEIPTPKMFADSGSPPREGFSGQPHSSTASPVNAQGDSRIPHPTHATSPHSGPHPADASAATAAPIIAEAPAVGQPQDAFASQPIPTAVPTVTEAPALGQPRDTRMAMHTKDQLPDLQSFAFAPAHPPRLQSSITQSMGMPAPSLPVDAAMESSSDHSASTAAATPAIQAAPAEAALRPQPSQQDAFTNKHEMQDAPMHLSEQPRQLSITSQDSSMNAGRRFMDRINASGHPGDEFSEEPNPFDLSAEPRDGSDEEMGSAQPIEALDSHQQHGMSGTALVSGQPAADQPDGTRKGSSEYHNENVGENGQASGNQAAATLSFAGVPEQQPGDAFHVSAASEHQPNDKASGSFYSTVRKAEMPAAPRYLPGDDRAYLAPKDADDKAQSSFYSTVPILQTESSDLEQWLTPTPSLTSLSETGIPPASSQTEYDLPPQLLQDSAAVYNNPLHAFAGNDSTMSPELAPPQQPLPMFPDDSPLSPQDLAPDRSIASLTTGDDEGTAVSPLDVAPDAGRRQAVGTHSFNPRSYMQGPPPAVGPYAPFLQMQQQQQQPLQQQSPMRHVGFAELPPPIYASPARSITQSPHHSSIDELHLSEGRIHGANLNAPMADLSGLQLAPQTLFDEDLDPFDDEDFDAPTQIPTPTRNAFE</sequence>
<feature type="region of interest" description="Disordered" evidence="1">
    <location>
        <begin position="1192"/>
        <end position="1222"/>
    </location>
</feature>
<dbReference type="SUPFAM" id="SSF55781">
    <property type="entry name" value="GAF domain-like"/>
    <property type="match status" value="1"/>
</dbReference>
<feature type="compositionally biased region" description="Polar residues" evidence="1">
    <location>
        <begin position="659"/>
        <end position="668"/>
    </location>
</feature>
<reference evidence="3 4" key="1">
    <citation type="journal article" date="2024" name="Nat. Commun.">
        <title>Phylogenomics reveals the evolutionary origins of lichenization in chlorophyte algae.</title>
        <authorList>
            <person name="Puginier C."/>
            <person name="Libourel C."/>
            <person name="Otte J."/>
            <person name="Skaloud P."/>
            <person name="Haon M."/>
            <person name="Grisel S."/>
            <person name="Petersen M."/>
            <person name="Berrin J.G."/>
            <person name="Delaux P.M."/>
            <person name="Dal Grande F."/>
            <person name="Keller J."/>
        </authorList>
    </citation>
    <scope>NUCLEOTIDE SEQUENCE [LARGE SCALE GENOMIC DNA]</scope>
    <source>
        <strain evidence="3 4">SAG 2523</strain>
    </source>
</reference>
<accession>A0AAW1SLX3</accession>
<dbReference type="Proteomes" id="UP001485043">
    <property type="component" value="Unassembled WGS sequence"/>
</dbReference>
<feature type="compositionally biased region" description="Polar residues" evidence="1">
    <location>
        <begin position="815"/>
        <end position="828"/>
    </location>
</feature>
<feature type="compositionally biased region" description="Low complexity" evidence="1">
    <location>
        <begin position="363"/>
        <end position="372"/>
    </location>
</feature>